<dbReference type="GO" id="GO:0016627">
    <property type="term" value="F:oxidoreductase activity, acting on the CH-CH group of donors"/>
    <property type="evidence" value="ECO:0007669"/>
    <property type="project" value="TreeGrafter"/>
</dbReference>
<evidence type="ECO:0000259" key="2">
    <source>
        <dbReference type="Pfam" id="PF01243"/>
    </source>
</evidence>
<keyword evidence="4" id="KW-1185">Reference proteome</keyword>
<dbReference type="InterPro" id="IPR012349">
    <property type="entry name" value="Split_barrel_FMN-bd"/>
</dbReference>
<organism evidence="3 4">
    <name type="scientific">Limnochorda pilosa</name>
    <dbReference type="NCBI Taxonomy" id="1555112"/>
    <lineage>
        <taxon>Bacteria</taxon>
        <taxon>Bacillati</taxon>
        <taxon>Bacillota</taxon>
        <taxon>Limnochordia</taxon>
        <taxon>Limnochordales</taxon>
        <taxon>Limnochordaceae</taxon>
        <taxon>Limnochorda</taxon>
    </lineage>
</organism>
<dbReference type="EMBL" id="AP014924">
    <property type="protein sequence ID" value="BAS26825.1"/>
    <property type="molecule type" value="Genomic_DNA"/>
</dbReference>
<gene>
    <name evidence="3" type="ORF">LIP_0968</name>
</gene>
<sequence length="163" mass="18495">MRILQDTLPVSLEELLARPLFAHLATASETGQPCDSPVWFLWEDGAIWIIAEAKNTFPARITHNPRCAIGIVDFDRRTGRVWHVGMRGRARVERIDIKRVERLLARYLGPHKESWDPRLWGDAQSWEGCSFIRFEPETVVARDQSYRAAPAPSSSTDSGVKSP</sequence>
<feature type="domain" description="Pyridoxamine 5'-phosphate oxidase N-terminal" evidence="2">
    <location>
        <begin position="12"/>
        <end position="108"/>
    </location>
</feature>
<dbReference type="Gene3D" id="2.30.110.10">
    <property type="entry name" value="Electron Transport, Fmn-binding Protein, Chain A"/>
    <property type="match status" value="1"/>
</dbReference>
<dbReference type="InterPro" id="IPR011576">
    <property type="entry name" value="Pyridox_Oxase_N"/>
</dbReference>
<dbReference type="OrthoDB" id="2664130at2"/>
<dbReference type="GO" id="GO:0070967">
    <property type="term" value="F:coenzyme F420 binding"/>
    <property type="evidence" value="ECO:0007669"/>
    <property type="project" value="TreeGrafter"/>
</dbReference>
<reference evidence="4" key="2">
    <citation type="journal article" date="2016" name="Int. J. Syst. Evol. Microbiol.">
        <title>Complete genome sequence and cell structure of Limnochorda pilosa, a Gram-negative spore-former within the phylum Firmicutes.</title>
        <authorList>
            <person name="Watanabe M."/>
            <person name="Kojima H."/>
            <person name="Fukui M."/>
        </authorList>
    </citation>
    <scope>NUCLEOTIDE SEQUENCE [LARGE SCALE GENOMIC DNA]</scope>
    <source>
        <strain evidence="4">HC45</strain>
    </source>
</reference>
<dbReference type="SUPFAM" id="SSF50475">
    <property type="entry name" value="FMN-binding split barrel"/>
    <property type="match status" value="1"/>
</dbReference>
<dbReference type="PANTHER" id="PTHR35176">
    <property type="entry name" value="HEME OXYGENASE HI_0854-RELATED"/>
    <property type="match status" value="1"/>
</dbReference>
<dbReference type="AlphaFoldDB" id="A0A0K2SIB3"/>
<reference evidence="4" key="1">
    <citation type="submission" date="2015-07" db="EMBL/GenBank/DDBJ databases">
        <title>Complete genome sequence and phylogenetic analysis of Limnochorda pilosa.</title>
        <authorList>
            <person name="Watanabe M."/>
            <person name="Kojima H."/>
            <person name="Fukui M."/>
        </authorList>
    </citation>
    <scope>NUCLEOTIDE SEQUENCE [LARGE SCALE GENOMIC DNA]</scope>
    <source>
        <strain evidence="4">HC45</strain>
    </source>
</reference>
<dbReference type="KEGG" id="lpil:LIP_0968"/>
<dbReference type="Pfam" id="PF01243">
    <property type="entry name" value="PNPOx_N"/>
    <property type="match status" value="1"/>
</dbReference>
<name>A0A0K2SIB3_LIMPI</name>
<dbReference type="RefSeq" id="WP_082725855.1">
    <property type="nucleotide sequence ID" value="NZ_AP014924.1"/>
</dbReference>
<proteinExistence type="predicted"/>
<evidence type="ECO:0000256" key="1">
    <source>
        <dbReference type="ARBA" id="ARBA00023002"/>
    </source>
</evidence>
<dbReference type="PANTHER" id="PTHR35176:SF6">
    <property type="entry name" value="HEME OXYGENASE HI_0854-RELATED"/>
    <property type="match status" value="1"/>
</dbReference>
<dbReference type="Proteomes" id="UP000065807">
    <property type="component" value="Chromosome"/>
</dbReference>
<protein>
    <submittedName>
        <fullName evidence="3">Pyridoxamine 5-phosphate oxidase</fullName>
    </submittedName>
</protein>
<dbReference type="InterPro" id="IPR052019">
    <property type="entry name" value="F420H2_bilvrd_red/Heme_oxyg"/>
</dbReference>
<dbReference type="PATRIC" id="fig|1555112.3.peg.1005"/>
<dbReference type="GO" id="GO:0005829">
    <property type="term" value="C:cytosol"/>
    <property type="evidence" value="ECO:0007669"/>
    <property type="project" value="TreeGrafter"/>
</dbReference>
<evidence type="ECO:0000313" key="4">
    <source>
        <dbReference type="Proteomes" id="UP000065807"/>
    </source>
</evidence>
<evidence type="ECO:0000313" key="3">
    <source>
        <dbReference type="EMBL" id="BAS26825.1"/>
    </source>
</evidence>
<keyword evidence="1" id="KW-0560">Oxidoreductase</keyword>
<dbReference type="STRING" id="1555112.LIP_0968"/>
<accession>A0A0K2SIB3</accession>